<dbReference type="InterPro" id="IPR021935">
    <property type="entry name" value="SGSM1/2_RBD"/>
</dbReference>
<dbReference type="EMBL" id="JANBOI010000925">
    <property type="protein sequence ID" value="KAJ1727984.1"/>
    <property type="molecule type" value="Genomic_DNA"/>
</dbReference>
<dbReference type="GO" id="GO:0005096">
    <property type="term" value="F:GTPase activator activity"/>
    <property type="evidence" value="ECO:0007669"/>
    <property type="project" value="UniProtKB-KW"/>
</dbReference>
<dbReference type="SMART" id="SM00164">
    <property type="entry name" value="TBC"/>
    <property type="match status" value="1"/>
</dbReference>
<proteinExistence type="predicted"/>
<dbReference type="Pfam" id="PF12068">
    <property type="entry name" value="PH_RBD"/>
    <property type="match status" value="1"/>
</dbReference>
<accession>A0A9W7YAY2</accession>
<sequence length="858" mass="94309">MGGAPVDGTPPSELSDYCIVSEVALVRLLYSRSKVYVYRSADKKDRISGFICVVQGPDDQYYIAWTPEALLSEHDRESYVQVELCPSASVGSPSASTTEVNLQASLALYSDDEYALVSTGPLSSARSISSVASYAFCKPVGEVLSLLIHPPTLTHWYGSLILNLADGSSLAPMWFHDDECASSMLGMARHWGGDDLLVWLSHAVDIERSTSDPNRYEIRGTKTAHVSLSRQTTPAASTLLPGPPKASTSAQPATDAEGAGTASGSAADVLDSALSGNMDPLMDQVKELRWGILERFSRITQTVRDAATSFIETPVGRQVVPFIPPSLGGLGRAQSASESLVKEYEGARIYLAKWAAQHIISQQHEDGERESQLAAGAADPGTSGDASHGAGRPGGQGHMSVWEEWVAENGDLGSFEVVSTDKTANLPRPIRTQPPLTAERWFEFFEPADGGTPNAEFRLVASPDAVRRAVFAGGVEEDMRPLVWKYLLGIYPWASSEAERKAIDKAKADEYWILKDKWLSDPELKKSADHAEQSCRIEKDVLRTDRTLPLFATDSVFGGSDEANLSEHGLPGSSASLEKMKDILMTFHYYEEGALGYVQGMSDLLAPVYSVYQDEPTTFWAFAMFMKRMRTHFLRDQSGMQDELDTMAQLVEIANPRLHQHLEQCDASNMFCCYRWLLIWFKREFGFEDILRLWEVLWTDYLTERFVLFVALAILQRHADVIMDHLRSPEEVLKYVQDLSDTIDLNDALKGAEMCYYKTRYRVEAVERIRAERNLPPFVDSAEPAQAAGAAGADGEETGSEEAGSEAPLIALVDDDTASESSICRTPHLAGADGLQPELALPQVSKAVHELFASGFKP</sequence>
<dbReference type="PANTHER" id="PTHR22957">
    <property type="entry name" value="TBC1 DOMAIN FAMILY MEMBER GTPASE-ACTIVATING PROTEIN"/>
    <property type="match status" value="1"/>
</dbReference>
<gene>
    <name evidence="4" type="primary">GYP7</name>
    <name evidence="4" type="ORF">LPJ61_004288</name>
</gene>
<feature type="region of interest" description="Disordered" evidence="2">
    <location>
        <begin position="785"/>
        <end position="807"/>
    </location>
</feature>
<dbReference type="GO" id="GO:0005737">
    <property type="term" value="C:cytoplasm"/>
    <property type="evidence" value="ECO:0007669"/>
    <property type="project" value="UniProtKB-ARBA"/>
</dbReference>
<name>A0A9W7YAY2_9FUNG</name>
<dbReference type="PROSITE" id="PS50086">
    <property type="entry name" value="TBC_RABGAP"/>
    <property type="match status" value="1"/>
</dbReference>
<evidence type="ECO:0000313" key="4">
    <source>
        <dbReference type="EMBL" id="KAJ1727984.1"/>
    </source>
</evidence>
<feature type="compositionally biased region" description="Acidic residues" evidence="2">
    <location>
        <begin position="794"/>
        <end position="804"/>
    </location>
</feature>
<evidence type="ECO:0000256" key="2">
    <source>
        <dbReference type="SAM" id="MobiDB-lite"/>
    </source>
</evidence>
<feature type="region of interest" description="Disordered" evidence="2">
    <location>
        <begin position="362"/>
        <end position="398"/>
    </location>
</feature>
<organism evidence="4 5">
    <name type="scientific">Coemansia biformis</name>
    <dbReference type="NCBI Taxonomy" id="1286918"/>
    <lineage>
        <taxon>Eukaryota</taxon>
        <taxon>Fungi</taxon>
        <taxon>Fungi incertae sedis</taxon>
        <taxon>Zoopagomycota</taxon>
        <taxon>Kickxellomycotina</taxon>
        <taxon>Kickxellomycetes</taxon>
        <taxon>Kickxellales</taxon>
        <taxon>Kickxellaceae</taxon>
        <taxon>Coemansia</taxon>
    </lineage>
</organism>
<dbReference type="Pfam" id="PF00566">
    <property type="entry name" value="RabGAP-TBC"/>
    <property type="match status" value="1"/>
</dbReference>
<dbReference type="SUPFAM" id="SSF47923">
    <property type="entry name" value="Ypt/Rab-GAP domain of gyp1p"/>
    <property type="match status" value="2"/>
</dbReference>
<feature type="compositionally biased region" description="Low complexity" evidence="2">
    <location>
        <begin position="253"/>
        <end position="264"/>
    </location>
</feature>
<feature type="region of interest" description="Disordered" evidence="2">
    <location>
        <begin position="222"/>
        <end position="264"/>
    </location>
</feature>
<dbReference type="PANTHER" id="PTHR22957:SF502">
    <property type="entry name" value="SMALL G PROTEIN SIGNALING MODULATOR 2-RELATED"/>
    <property type="match status" value="1"/>
</dbReference>
<dbReference type="OrthoDB" id="10264062at2759"/>
<protein>
    <submittedName>
        <fullName evidence="4">GTPase activating protein</fullName>
    </submittedName>
</protein>
<evidence type="ECO:0000259" key="3">
    <source>
        <dbReference type="PROSITE" id="PS50086"/>
    </source>
</evidence>
<feature type="compositionally biased region" description="Polar residues" evidence="2">
    <location>
        <begin position="224"/>
        <end position="236"/>
    </location>
</feature>
<comment type="caution">
    <text evidence="4">The sequence shown here is derived from an EMBL/GenBank/DDBJ whole genome shotgun (WGS) entry which is preliminary data.</text>
</comment>
<reference evidence="4" key="1">
    <citation type="submission" date="2022-07" db="EMBL/GenBank/DDBJ databases">
        <title>Phylogenomic reconstructions and comparative analyses of Kickxellomycotina fungi.</title>
        <authorList>
            <person name="Reynolds N.K."/>
            <person name="Stajich J.E."/>
            <person name="Barry K."/>
            <person name="Grigoriev I.V."/>
            <person name="Crous P."/>
            <person name="Smith M.E."/>
        </authorList>
    </citation>
    <scope>NUCLEOTIDE SEQUENCE</scope>
    <source>
        <strain evidence="4">BCRC 34381</strain>
    </source>
</reference>
<keyword evidence="5" id="KW-1185">Reference proteome</keyword>
<dbReference type="InterPro" id="IPR035969">
    <property type="entry name" value="Rab-GAP_TBC_sf"/>
</dbReference>
<dbReference type="Proteomes" id="UP001143981">
    <property type="component" value="Unassembled WGS sequence"/>
</dbReference>
<dbReference type="Gene3D" id="1.10.8.270">
    <property type="entry name" value="putative rabgap domain of human tbc1 domain family member 14 like domains"/>
    <property type="match status" value="1"/>
</dbReference>
<dbReference type="AlphaFoldDB" id="A0A9W7YAY2"/>
<evidence type="ECO:0000256" key="1">
    <source>
        <dbReference type="ARBA" id="ARBA00022468"/>
    </source>
</evidence>
<keyword evidence="1" id="KW-0343">GTPase activation</keyword>
<feature type="domain" description="Rab-GAP TBC" evidence="3">
    <location>
        <begin position="474"/>
        <end position="701"/>
    </location>
</feature>
<dbReference type="InterPro" id="IPR000195">
    <property type="entry name" value="Rab-GAP-TBC_dom"/>
</dbReference>
<evidence type="ECO:0000313" key="5">
    <source>
        <dbReference type="Proteomes" id="UP001143981"/>
    </source>
</evidence>
<dbReference type="Gene3D" id="1.10.472.80">
    <property type="entry name" value="Ypt/Rab-GAP domain of gyp1p, domain 3"/>
    <property type="match status" value="1"/>
</dbReference>